<keyword evidence="6 8" id="KW-0275">Fatty acid biosynthesis</keyword>
<keyword evidence="3 8" id="KW-0444">Lipid biosynthesis</keyword>
<evidence type="ECO:0000256" key="7">
    <source>
        <dbReference type="ARBA" id="ARBA00023267"/>
    </source>
</evidence>
<dbReference type="RefSeq" id="WP_056936567.1">
    <property type="nucleotide sequence ID" value="NZ_AZFN01000001.1"/>
</dbReference>
<accession>A0A0R1VEQ7</accession>
<gene>
    <name evidence="11" type="ORF">FC60_GL000087</name>
</gene>
<protein>
    <recommendedName>
        <fullName evidence="2 8">Biotin carboxyl carrier protein of acetyl-CoA carboxylase</fullName>
    </recommendedName>
</protein>
<dbReference type="PANTHER" id="PTHR45266:SF3">
    <property type="entry name" value="OXALOACETATE DECARBOXYLASE ALPHA CHAIN"/>
    <property type="match status" value="1"/>
</dbReference>
<evidence type="ECO:0000256" key="6">
    <source>
        <dbReference type="ARBA" id="ARBA00023160"/>
    </source>
</evidence>
<dbReference type="PRINTS" id="PR01071">
    <property type="entry name" value="ACOABIOTINCC"/>
</dbReference>
<dbReference type="InterPro" id="IPR001882">
    <property type="entry name" value="Biotin_BS"/>
</dbReference>
<evidence type="ECO:0000313" key="12">
    <source>
        <dbReference type="Proteomes" id="UP000051739"/>
    </source>
</evidence>
<evidence type="ECO:0000259" key="10">
    <source>
        <dbReference type="PROSITE" id="PS50968"/>
    </source>
</evidence>
<dbReference type="InterPro" id="IPR001249">
    <property type="entry name" value="AcCoA_biotinCC"/>
</dbReference>
<dbReference type="Pfam" id="PF00364">
    <property type="entry name" value="Biotin_lipoyl"/>
    <property type="match status" value="1"/>
</dbReference>
<evidence type="ECO:0000256" key="5">
    <source>
        <dbReference type="ARBA" id="ARBA00023098"/>
    </source>
</evidence>
<dbReference type="GO" id="GO:0009317">
    <property type="term" value="C:acetyl-CoA carboxylase complex"/>
    <property type="evidence" value="ECO:0007669"/>
    <property type="project" value="InterPro"/>
</dbReference>
<feature type="region of interest" description="Disordered" evidence="9">
    <location>
        <begin position="36"/>
        <end position="71"/>
    </location>
</feature>
<dbReference type="EMBL" id="AZFN01000001">
    <property type="protein sequence ID" value="KRM03717.1"/>
    <property type="molecule type" value="Genomic_DNA"/>
</dbReference>
<dbReference type="InterPro" id="IPR050709">
    <property type="entry name" value="Biotin_Carboxyl_Carrier/Decarb"/>
</dbReference>
<dbReference type="NCBIfam" id="TIGR00531">
    <property type="entry name" value="BCCP"/>
    <property type="match status" value="1"/>
</dbReference>
<keyword evidence="12" id="KW-1185">Reference proteome</keyword>
<evidence type="ECO:0000256" key="2">
    <source>
        <dbReference type="ARBA" id="ARBA00017562"/>
    </source>
</evidence>
<evidence type="ECO:0000256" key="9">
    <source>
        <dbReference type="SAM" id="MobiDB-lite"/>
    </source>
</evidence>
<keyword evidence="5 8" id="KW-0443">Lipid metabolism</keyword>
<feature type="domain" description="Lipoyl-binding" evidence="10">
    <location>
        <begin position="71"/>
        <end position="147"/>
    </location>
</feature>
<feature type="compositionally biased region" description="Low complexity" evidence="9">
    <location>
        <begin position="44"/>
        <end position="56"/>
    </location>
</feature>
<evidence type="ECO:0000256" key="3">
    <source>
        <dbReference type="ARBA" id="ARBA00022516"/>
    </source>
</evidence>
<dbReference type="GO" id="GO:0006633">
    <property type="term" value="P:fatty acid biosynthetic process"/>
    <property type="evidence" value="ECO:0007669"/>
    <property type="project" value="UniProtKB-UniPathway"/>
</dbReference>
<keyword evidence="7 8" id="KW-0092">Biotin</keyword>
<dbReference type="Proteomes" id="UP000051739">
    <property type="component" value="Unassembled WGS sequence"/>
</dbReference>
<sequence>MEFKDIQKLMTAFEKSTTREMDLTDGDFHLYLSKNEQSVRSVEPSTTSSAAPAPSTKGAEETPAEPVKSAGQLIKSPLVGTVYLQPKPDTPAYVEVGSQVKVGDVVCIVEAMKMMTEIKSEVAGTISEINVQNGDLVEVEQPLFTVTEG</sequence>
<proteinExistence type="predicted"/>
<evidence type="ECO:0000256" key="8">
    <source>
        <dbReference type="RuleBase" id="RU364072"/>
    </source>
</evidence>
<comment type="caution">
    <text evidence="11">The sequence shown here is derived from an EMBL/GenBank/DDBJ whole genome shotgun (WGS) entry which is preliminary data.</text>
</comment>
<dbReference type="InterPro" id="IPR011053">
    <property type="entry name" value="Single_hybrid_motif"/>
</dbReference>
<keyword evidence="4 8" id="KW-0276">Fatty acid metabolism</keyword>
<name>A0A0R1VEQ7_9LACO</name>
<dbReference type="AlphaFoldDB" id="A0A0R1VEQ7"/>
<dbReference type="PROSITE" id="PS50968">
    <property type="entry name" value="BIOTINYL_LIPOYL"/>
    <property type="match status" value="1"/>
</dbReference>
<dbReference type="UniPathway" id="UPA00094"/>
<evidence type="ECO:0000313" key="11">
    <source>
        <dbReference type="EMBL" id="KRM03717.1"/>
    </source>
</evidence>
<dbReference type="Gene3D" id="2.40.50.100">
    <property type="match status" value="1"/>
</dbReference>
<dbReference type="PATRIC" id="fig|1423749.3.peg.87"/>
<comment type="function">
    <text evidence="8">This protein is a component of the acetyl coenzyme A carboxylase complex; first, biotin carboxylase catalyzes the carboxylation of the carrier protein and then the transcarboxylase transfers the carboxyl group to form malonyl-CoA.</text>
</comment>
<evidence type="ECO:0000256" key="1">
    <source>
        <dbReference type="ARBA" id="ARBA00005194"/>
    </source>
</evidence>
<dbReference type="CDD" id="cd06850">
    <property type="entry name" value="biotinyl_domain"/>
    <property type="match status" value="1"/>
</dbReference>
<organism evidence="11 12">
    <name type="scientific">Limosilactobacillus gastricus DSM 16045</name>
    <dbReference type="NCBI Taxonomy" id="1423749"/>
    <lineage>
        <taxon>Bacteria</taxon>
        <taxon>Bacillati</taxon>
        <taxon>Bacillota</taxon>
        <taxon>Bacilli</taxon>
        <taxon>Lactobacillales</taxon>
        <taxon>Lactobacillaceae</taxon>
        <taxon>Limosilactobacillus</taxon>
    </lineage>
</organism>
<dbReference type="SUPFAM" id="SSF51230">
    <property type="entry name" value="Single hybrid motif"/>
    <property type="match status" value="1"/>
</dbReference>
<comment type="pathway">
    <text evidence="1 8">Lipid metabolism; fatty acid biosynthesis.</text>
</comment>
<evidence type="ECO:0000256" key="4">
    <source>
        <dbReference type="ARBA" id="ARBA00022832"/>
    </source>
</evidence>
<reference evidence="11 12" key="1">
    <citation type="journal article" date="2015" name="Genome Announc.">
        <title>Expanding the biotechnology potential of lactobacilli through comparative genomics of 213 strains and associated genera.</title>
        <authorList>
            <person name="Sun Z."/>
            <person name="Harris H.M."/>
            <person name="McCann A."/>
            <person name="Guo C."/>
            <person name="Argimon S."/>
            <person name="Zhang W."/>
            <person name="Yang X."/>
            <person name="Jeffery I.B."/>
            <person name="Cooney J.C."/>
            <person name="Kagawa T.F."/>
            <person name="Liu W."/>
            <person name="Song Y."/>
            <person name="Salvetti E."/>
            <person name="Wrobel A."/>
            <person name="Rasinkangas P."/>
            <person name="Parkhill J."/>
            <person name="Rea M.C."/>
            <person name="O'Sullivan O."/>
            <person name="Ritari J."/>
            <person name="Douillard F.P."/>
            <person name="Paul Ross R."/>
            <person name="Yang R."/>
            <person name="Briner A.E."/>
            <person name="Felis G.E."/>
            <person name="de Vos W.M."/>
            <person name="Barrangou R."/>
            <person name="Klaenhammer T.R."/>
            <person name="Caufield P.W."/>
            <person name="Cui Y."/>
            <person name="Zhang H."/>
            <person name="O'Toole P.W."/>
        </authorList>
    </citation>
    <scope>NUCLEOTIDE SEQUENCE [LARGE SCALE GENOMIC DNA]</scope>
    <source>
        <strain evidence="11 12">DSM 16045</strain>
    </source>
</reference>
<dbReference type="GO" id="GO:0003989">
    <property type="term" value="F:acetyl-CoA carboxylase activity"/>
    <property type="evidence" value="ECO:0007669"/>
    <property type="project" value="InterPro"/>
</dbReference>
<dbReference type="PROSITE" id="PS00188">
    <property type="entry name" value="BIOTIN"/>
    <property type="match status" value="1"/>
</dbReference>
<dbReference type="PANTHER" id="PTHR45266">
    <property type="entry name" value="OXALOACETATE DECARBOXYLASE ALPHA CHAIN"/>
    <property type="match status" value="1"/>
</dbReference>
<dbReference type="FunFam" id="2.40.50.100:FF:000003">
    <property type="entry name" value="Acetyl-CoA carboxylase biotin carboxyl carrier protein"/>
    <property type="match status" value="1"/>
</dbReference>
<dbReference type="InterPro" id="IPR000089">
    <property type="entry name" value="Biotin_lipoyl"/>
</dbReference>